<feature type="non-terminal residue" evidence="2">
    <location>
        <position position="1"/>
    </location>
</feature>
<feature type="domain" description="Serine-threonine/tyrosine-protein kinase catalytic" evidence="1">
    <location>
        <begin position="2"/>
        <end position="31"/>
    </location>
</feature>
<gene>
    <name evidence="2" type="primary">ORF53291</name>
</gene>
<dbReference type="AlphaFoldDB" id="A0A0B6Z8H8"/>
<reference evidence="2" key="1">
    <citation type="submission" date="2014-12" db="EMBL/GenBank/DDBJ databases">
        <title>Insight into the proteome of Arion vulgaris.</title>
        <authorList>
            <person name="Aradska J."/>
            <person name="Bulat T."/>
            <person name="Smidak R."/>
            <person name="Sarate P."/>
            <person name="Gangsoo J."/>
            <person name="Sialana F."/>
            <person name="Bilban M."/>
            <person name="Lubec G."/>
        </authorList>
    </citation>
    <scope>NUCLEOTIDE SEQUENCE</scope>
    <source>
        <tissue evidence="2">Skin</tissue>
    </source>
</reference>
<dbReference type="Pfam" id="PF07714">
    <property type="entry name" value="PK_Tyr_Ser-Thr"/>
    <property type="match status" value="1"/>
</dbReference>
<evidence type="ECO:0000313" key="2">
    <source>
        <dbReference type="EMBL" id="CEK64904.1"/>
    </source>
</evidence>
<proteinExistence type="predicted"/>
<protein>
    <recommendedName>
        <fullName evidence="1">Serine-threonine/tyrosine-protein kinase catalytic domain-containing protein</fullName>
    </recommendedName>
</protein>
<organism evidence="2">
    <name type="scientific">Arion vulgaris</name>
    <dbReference type="NCBI Taxonomy" id="1028688"/>
    <lineage>
        <taxon>Eukaryota</taxon>
        <taxon>Metazoa</taxon>
        <taxon>Spiralia</taxon>
        <taxon>Lophotrochozoa</taxon>
        <taxon>Mollusca</taxon>
        <taxon>Gastropoda</taxon>
        <taxon>Heterobranchia</taxon>
        <taxon>Euthyneura</taxon>
        <taxon>Panpulmonata</taxon>
        <taxon>Eupulmonata</taxon>
        <taxon>Stylommatophora</taxon>
        <taxon>Helicina</taxon>
        <taxon>Arionoidea</taxon>
        <taxon>Arionidae</taxon>
        <taxon>Arion</taxon>
    </lineage>
</organism>
<name>A0A0B6Z8H8_9EUPU</name>
<accession>A0A0B6Z8H8</accession>
<dbReference type="InterPro" id="IPR001245">
    <property type="entry name" value="Ser-Thr/Tyr_kinase_cat_dom"/>
</dbReference>
<feature type="non-terminal residue" evidence="2">
    <location>
        <position position="134"/>
    </location>
</feature>
<dbReference type="EMBL" id="HACG01018039">
    <property type="protein sequence ID" value="CEK64904.1"/>
    <property type="molecule type" value="Transcribed_RNA"/>
</dbReference>
<sequence length="134" mass="15218">GCPHEMAYMMQRCWTKKSKNRPTFKDIIEYLLPHLNPRFEKVSYFFNDGGGPTGRDRNLLEELYPTEDSFDGESINSLSYGATAAPQLSLTNNSGNYMFHGSPRASGGSVSLYDDDMDQERFSIDDEGGHFYHQ</sequence>
<dbReference type="GO" id="GO:0004672">
    <property type="term" value="F:protein kinase activity"/>
    <property type="evidence" value="ECO:0007669"/>
    <property type="project" value="InterPro"/>
</dbReference>
<evidence type="ECO:0000259" key="1">
    <source>
        <dbReference type="Pfam" id="PF07714"/>
    </source>
</evidence>